<dbReference type="CDD" id="cd06171">
    <property type="entry name" value="Sigma70_r4"/>
    <property type="match status" value="1"/>
</dbReference>
<dbReference type="GO" id="GO:0016987">
    <property type="term" value="F:sigma factor activity"/>
    <property type="evidence" value="ECO:0007669"/>
    <property type="project" value="UniProtKB-KW"/>
</dbReference>
<reference evidence="8 9" key="1">
    <citation type="submission" date="2010-08" db="EMBL/GenBank/DDBJ databases">
        <title>Complete sequence of Clostridium cellulovorans 743B.</title>
        <authorList>
            <consortium name="US DOE Joint Genome Institute"/>
            <person name="Lucas S."/>
            <person name="Copeland A."/>
            <person name="Lapidus A."/>
            <person name="Cheng J.-F."/>
            <person name="Bruce D."/>
            <person name="Goodwin L."/>
            <person name="Pitluck S."/>
            <person name="Chertkov O."/>
            <person name="Detter J.C."/>
            <person name="Han C."/>
            <person name="Tapia R."/>
            <person name="Land M."/>
            <person name="Hauser L."/>
            <person name="Chang Y.-J."/>
            <person name="Jeffries C."/>
            <person name="Kyrpides N."/>
            <person name="Ivanova N."/>
            <person name="Mikhailova N."/>
            <person name="Hemme C.L."/>
            <person name="Woyke T."/>
        </authorList>
    </citation>
    <scope>NUCLEOTIDE SEQUENCE [LARGE SCALE GENOMIC DNA]</scope>
    <source>
        <strain evidence="9">ATCC 35296 / DSM 3052 / OCM 3 / 743B</strain>
    </source>
</reference>
<evidence type="ECO:0000256" key="1">
    <source>
        <dbReference type="ARBA" id="ARBA00023015"/>
    </source>
</evidence>
<dbReference type="InterPro" id="IPR050239">
    <property type="entry name" value="Sigma-70_RNA_pol_init_factors"/>
</dbReference>
<dbReference type="InterPro" id="IPR014284">
    <property type="entry name" value="RNA_pol_sigma-70_dom"/>
</dbReference>
<dbReference type="PROSITE" id="PS00716">
    <property type="entry name" value="SIGMA70_2"/>
    <property type="match status" value="1"/>
</dbReference>
<dbReference type="GO" id="GO:0006352">
    <property type="term" value="P:DNA-templated transcription initiation"/>
    <property type="evidence" value="ECO:0007669"/>
    <property type="project" value="InterPro"/>
</dbReference>
<dbReference type="InterPro" id="IPR036388">
    <property type="entry name" value="WH-like_DNA-bd_sf"/>
</dbReference>
<evidence type="ECO:0000256" key="5">
    <source>
        <dbReference type="RuleBase" id="RU362124"/>
    </source>
</evidence>
<sequence length="281" mass="32948">MLQLKINYKELTNEELVTLYQTNKDITARDYLIINNKRLVYKAASLKKDTSLLAYDDLVQEGLIGLMIGIEKFNADYNSKFSTYIYYWIKQRIDRAIYNTGTSIRLPIHLINKINKVMYVENKNNVKSLDNDSTDLCTDLDITDKQYDYYKFLVKQFKNIISLNSALLSDNSEGDEELIDFIDENSSNFGDPGSKNYSIDSNIIKEELSHDLNEVLKTLNEREQHVLRMRFGLDDGEMKTLEQIGNHFNVTRERIRQIESKALKKLRNPKILMRLEGYYYN</sequence>
<dbReference type="PRINTS" id="PR00046">
    <property type="entry name" value="SIGMA70FCT"/>
</dbReference>
<keyword evidence="9" id="KW-1185">Reference proteome</keyword>
<dbReference type="SUPFAM" id="SSF88946">
    <property type="entry name" value="Sigma2 domain of RNA polymerase sigma factors"/>
    <property type="match status" value="1"/>
</dbReference>
<comment type="similarity">
    <text evidence="5">Belongs to the sigma-70 factor family.</text>
</comment>
<dbReference type="Pfam" id="PF04545">
    <property type="entry name" value="Sigma70_r4"/>
    <property type="match status" value="1"/>
</dbReference>
<dbReference type="SUPFAM" id="SSF88659">
    <property type="entry name" value="Sigma3 and sigma4 domains of RNA polymerase sigma factors"/>
    <property type="match status" value="1"/>
</dbReference>
<name>D9SVQ6_CLOC7</name>
<keyword evidence="4 5" id="KW-0804">Transcription</keyword>
<dbReference type="STRING" id="573061.Clocel_3439"/>
<evidence type="ECO:0000259" key="7">
    <source>
        <dbReference type="PROSITE" id="PS00716"/>
    </source>
</evidence>
<dbReference type="OrthoDB" id="9809557at2"/>
<dbReference type="eggNOG" id="COG0568">
    <property type="taxonomic scope" value="Bacteria"/>
</dbReference>
<dbReference type="PIRSF" id="PIRSF000770">
    <property type="entry name" value="RNA_pol_sigma-SigE/K"/>
    <property type="match status" value="1"/>
</dbReference>
<dbReference type="Pfam" id="PF04542">
    <property type="entry name" value="Sigma70_r2"/>
    <property type="match status" value="1"/>
</dbReference>
<keyword evidence="2 5" id="KW-0731">Sigma factor</keyword>
<keyword evidence="1 5" id="KW-0805">Transcription regulation</keyword>
<protein>
    <recommendedName>
        <fullName evidence="5">RNA polymerase sigma factor</fullName>
    </recommendedName>
</protein>
<dbReference type="PANTHER" id="PTHR30603">
    <property type="entry name" value="RNA POLYMERASE SIGMA FACTOR RPO"/>
    <property type="match status" value="1"/>
</dbReference>
<keyword evidence="3 5" id="KW-0238">DNA-binding</keyword>
<dbReference type="KEGG" id="ccb:Clocel_3439"/>
<dbReference type="InterPro" id="IPR000943">
    <property type="entry name" value="RNA_pol_sigma70"/>
</dbReference>
<evidence type="ECO:0000313" key="8">
    <source>
        <dbReference type="EMBL" id="ADL53117.1"/>
    </source>
</evidence>
<proteinExistence type="inferred from homology"/>
<gene>
    <name evidence="8" type="ordered locus">Clocel_3439</name>
</gene>
<dbReference type="EMBL" id="CP002160">
    <property type="protein sequence ID" value="ADL53117.1"/>
    <property type="molecule type" value="Genomic_DNA"/>
</dbReference>
<organism evidence="8 9">
    <name type="scientific">Clostridium cellulovorans (strain ATCC 35296 / DSM 3052 / OCM 3 / 743B)</name>
    <dbReference type="NCBI Taxonomy" id="573061"/>
    <lineage>
        <taxon>Bacteria</taxon>
        <taxon>Bacillati</taxon>
        <taxon>Bacillota</taxon>
        <taxon>Clostridia</taxon>
        <taxon>Eubacteriales</taxon>
        <taxon>Clostridiaceae</taxon>
        <taxon>Clostridium</taxon>
    </lineage>
</organism>
<dbReference type="AlphaFoldDB" id="D9SVQ6"/>
<evidence type="ECO:0000256" key="3">
    <source>
        <dbReference type="ARBA" id="ARBA00023125"/>
    </source>
</evidence>
<feature type="domain" description="RNA polymerase sigma-70" evidence="7">
    <location>
        <begin position="240"/>
        <end position="266"/>
    </location>
</feature>
<evidence type="ECO:0000256" key="4">
    <source>
        <dbReference type="ARBA" id="ARBA00023163"/>
    </source>
</evidence>
<comment type="function">
    <text evidence="5">Sigma factors are initiation factors that promote the attachment of RNA polymerase to specific initiation sites and are then released.</text>
</comment>
<dbReference type="HOGENOM" id="CLU_014793_3_5_9"/>
<dbReference type="Gene3D" id="1.20.120.1810">
    <property type="match status" value="1"/>
</dbReference>
<accession>D9SVQ6</accession>
<dbReference type="PROSITE" id="PS00715">
    <property type="entry name" value="SIGMA70_1"/>
    <property type="match status" value="1"/>
</dbReference>
<dbReference type="InterPro" id="IPR013325">
    <property type="entry name" value="RNA_pol_sigma_r2"/>
</dbReference>
<dbReference type="InterPro" id="IPR007627">
    <property type="entry name" value="RNA_pol_sigma70_r2"/>
</dbReference>
<dbReference type="Proteomes" id="UP000002730">
    <property type="component" value="Chromosome"/>
</dbReference>
<dbReference type="RefSeq" id="WP_010073516.1">
    <property type="nucleotide sequence ID" value="NC_014393.1"/>
</dbReference>
<evidence type="ECO:0000259" key="6">
    <source>
        <dbReference type="PROSITE" id="PS00715"/>
    </source>
</evidence>
<dbReference type="InterPro" id="IPR013324">
    <property type="entry name" value="RNA_pol_sigma_r3/r4-like"/>
</dbReference>
<dbReference type="GO" id="GO:0003677">
    <property type="term" value="F:DNA binding"/>
    <property type="evidence" value="ECO:0007669"/>
    <property type="project" value="UniProtKB-KW"/>
</dbReference>
<dbReference type="NCBIfam" id="TIGR02937">
    <property type="entry name" value="sigma70-ECF"/>
    <property type="match status" value="1"/>
</dbReference>
<dbReference type="PANTHER" id="PTHR30603:SF47">
    <property type="entry name" value="RNA POLYMERASE SIGMA FACTOR SIGD, CHLOROPLASTIC"/>
    <property type="match status" value="1"/>
</dbReference>
<feature type="domain" description="RNA polymerase sigma-70" evidence="6">
    <location>
        <begin position="57"/>
        <end position="70"/>
    </location>
</feature>
<dbReference type="InterPro" id="IPR007630">
    <property type="entry name" value="RNA_pol_sigma70_r4"/>
</dbReference>
<evidence type="ECO:0000313" key="9">
    <source>
        <dbReference type="Proteomes" id="UP000002730"/>
    </source>
</evidence>
<dbReference type="Gene3D" id="1.10.10.10">
    <property type="entry name" value="Winged helix-like DNA-binding domain superfamily/Winged helix DNA-binding domain"/>
    <property type="match status" value="1"/>
</dbReference>
<evidence type="ECO:0000256" key="2">
    <source>
        <dbReference type="ARBA" id="ARBA00023082"/>
    </source>
</evidence>